<comment type="caution">
    <text evidence="1">The sequence shown here is derived from an EMBL/GenBank/DDBJ whole genome shotgun (WGS) entry which is preliminary data.</text>
</comment>
<gene>
    <name evidence="1" type="ORF">B7P43_G04088</name>
</gene>
<dbReference type="AlphaFoldDB" id="A0A2J7QS24"/>
<name>A0A2J7QS24_9NEOP</name>
<proteinExistence type="predicted"/>
<evidence type="ECO:0000313" key="2">
    <source>
        <dbReference type="Proteomes" id="UP000235965"/>
    </source>
</evidence>
<dbReference type="Proteomes" id="UP000235965">
    <property type="component" value="Unassembled WGS sequence"/>
</dbReference>
<keyword evidence="2" id="KW-1185">Reference proteome</keyword>
<evidence type="ECO:0000313" key="1">
    <source>
        <dbReference type="EMBL" id="PNF31394.1"/>
    </source>
</evidence>
<organism evidence="1 2">
    <name type="scientific">Cryptotermes secundus</name>
    <dbReference type="NCBI Taxonomy" id="105785"/>
    <lineage>
        <taxon>Eukaryota</taxon>
        <taxon>Metazoa</taxon>
        <taxon>Ecdysozoa</taxon>
        <taxon>Arthropoda</taxon>
        <taxon>Hexapoda</taxon>
        <taxon>Insecta</taxon>
        <taxon>Pterygota</taxon>
        <taxon>Neoptera</taxon>
        <taxon>Polyneoptera</taxon>
        <taxon>Dictyoptera</taxon>
        <taxon>Blattodea</taxon>
        <taxon>Blattoidea</taxon>
        <taxon>Termitoidae</taxon>
        <taxon>Kalotermitidae</taxon>
        <taxon>Cryptotermitinae</taxon>
        <taxon>Cryptotermes</taxon>
    </lineage>
</organism>
<sequence length="64" mass="7227">MWNMKCFVIPVIIGAKGTVTRGLRKYLELIPGKHSIDSLQETSYPGNITHTTEIATVRSLKPEW</sequence>
<dbReference type="EMBL" id="NEVH01011878">
    <property type="protein sequence ID" value="PNF31394.1"/>
    <property type="molecule type" value="Genomic_DNA"/>
</dbReference>
<reference evidence="1 2" key="1">
    <citation type="submission" date="2017-12" db="EMBL/GenBank/DDBJ databases">
        <title>Hemimetabolous genomes reveal molecular basis of termite eusociality.</title>
        <authorList>
            <person name="Harrison M.C."/>
            <person name="Jongepier E."/>
            <person name="Robertson H.M."/>
            <person name="Arning N."/>
            <person name="Bitard-Feildel T."/>
            <person name="Chao H."/>
            <person name="Childers C.P."/>
            <person name="Dinh H."/>
            <person name="Doddapaneni H."/>
            <person name="Dugan S."/>
            <person name="Gowin J."/>
            <person name="Greiner C."/>
            <person name="Han Y."/>
            <person name="Hu H."/>
            <person name="Hughes D.S.T."/>
            <person name="Huylmans A.-K."/>
            <person name="Kemena C."/>
            <person name="Kremer L.P.M."/>
            <person name="Lee S.L."/>
            <person name="Lopez-Ezquerra A."/>
            <person name="Mallet L."/>
            <person name="Monroy-Kuhn J.M."/>
            <person name="Moser A."/>
            <person name="Murali S.C."/>
            <person name="Muzny D.M."/>
            <person name="Otani S."/>
            <person name="Piulachs M.-D."/>
            <person name="Poelchau M."/>
            <person name="Qu J."/>
            <person name="Schaub F."/>
            <person name="Wada-Katsumata A."/>
            <person name="Worley K.C."/>
            <person name="Xie Q."/>
            <person name="Ylla G."/>
            <person name="Poulsen M."/>
            <person name="Gibbs R.A."/>
            <person name="Schal C."/>
            <person name="Richards S."/>
            <person name="Belles X."/>
            <person name="Korb J."/>
            <person name="Bornberg-Bauer E."/>
        </authorList>
    </citation>
    <scope>NUCLEOTIDE SEQUENCE [LARGE SCALE GENOMIC DNA]</scope>
    <source>
        <tissue evidence="1">Whole body</tissue>
    </source>
</reference>
<dbReference type="InParanoid" id="A0A2J7QS24"/>
<protein>
    <submittedName>
        <fullName evidence="1">Uncharacterized protein</fullName>
    </submittedName>
</protein>
<accession>A0A2J7QS24</accession>